<dbReference type="PROSITE" id="PS51375">
    <property type="entry name" value="PPR"/>
    <property type="match status" value="2"/>
</dbReference>
<accession>Q8H5A7</accession>
<dbReference type="InterPro" id="IPR055414">
    <property type="entry name" value="LRR_R13L4/SHOC2-like"/>
</dbReference>
<organism evidence="14 16">
    <name type="scientific">Oryza sativa subsp. japonica</name>
    <name type="common">Rice</name>
    <dbReference type="NCBI Taxonomy" id="39947"/>
    <lineage>
        <taxon>Eukaryota</taxon>
        <taxon>Viridiplantae</taxon>
        <taxon>Streptophyta</taxon>
        <taxon>Embryophyta</taxon>
        <taxon>Tracheophyta</taxon>
        <taxon>Spermatophyta</taxon>
        <taxon>Magnoliopsida</taxon>
        <taxon>Liliopsida</taxon>
        <taxon>Poales</taxon>
        <taxon>Poaceae</taxon>
        <taxon>BOP clade</taxon>
        <taxon>Oryzoideae</taxon>
        <taxon>Oryzeae</taxon>
        <taxon>Oryzinae</taxon>
        <taxon>Oryza</taxon>
        <taxon>Oryza sativa</taxon>
    </lineage>
</organism>
<gene>
    <name evidence="14" type="primary">OJ1634_B10.108</name>
    <name evidence="15" type="ordered locus">Os07g0599100</name>
</gene>
<evidence type="ECO:0000256" key="5">
    <source>
        <dbReference type="ARBA" id="ARBA00022821"/>
    </source>
</evidence>
<dbReference type="InterPro" id="IPR036388">
    <property type="entry name" value="WH-like_DNA-bd_sf"/>
</dbReference>
<dbReference type="GO" id="GO:0009626">
    <property type="term" value="P:plant-type hypersensitive response"/>
    <property type="evidence" value="ECO:0007669"/>
    <property type="project" value="UniProtKB-ARBA"/>
</dbReference>
<evidence type="ECO:0000256" key="3">
    <source>
        <dbReference type="ARBA" id="ARBA00022737"/>
    </source>
</evidence>
<dbReference type="Pfam" id="PF23598">
    <property type="entry name" value="LRR_14"/>
    <property type="match status" value="1"/>
</dbReference>
<dbReference type="Gene3D" id="1.10.10.10">
    <property type="entry name" value="Winged helix-like DNA-binding domain superfamily/Winged helix DNA-binding domain"/>
    <property type="match status" value="1"/>
</dbReference>
<dbReference type="Gene3D" id="1.20.5.4130">
    <property type="match status" value="1"/>
</dbReference>
<reference evidence="15" key="5">
    <citation type="journal article" date="2008" name="Nucleic Acids Res.">
        <title>The Rice Annotation Project Database (RAP-DB): 2008 update.</title>
        <authorList>
            <consortium name="The Rice Annotation Project (RAP)"/>
            <person name="Tanaka T."/>
            <person name="Antonio B.A."/>
            <person name="Kikuchi S."/>
            <person name="Matsumoto T."/>
            <person name="Nagamura Y."/>
            <person name="Numa H."/>
            <person name="Sakai H."/>
            <person name="Wu J."/>
            <person name="Itoh T."/>
            <person name="Sasaki T."/>
            <person name="Aono R."/>
            <person name="Fujii Y."/>
            <person name="Habara T."/>
            <person name="Harada E."/>
            <person name="Kanno M."/>
            <person name="Kawahara Y."/>
            <person name="Kawashima H."/>
            <person name="Kubooka H."/>
            <person name="Matsuya A."/>
            <person name="Nakaoka H."/>
            <person name="Saichi N."/>
            <person name="Sanbonmatsu R."/>
            <person name="Sato Y."/>
            <person name="Shinso Y."/>
            <person name="Suzuki M."/>
            <person name="Takeda J."/>
            <person name="Tanino M."/>
            <person name="Todokoro F."/>
            <person name="Yamaguchi K."/>
            <person name="Yamamoto N."/>
            <person name="Yamasaki C."/>
            <person name="Imanishi T."/>
            <person name="Okido T."/>
            <person name="Tada M."/>
            <person name="Ikeo K."/>
            <person name="Tateno Y."/>
            <person name="Gojobori T."/>
            <person name="Lin Y.C."/>
            <person name="Wei F.J."/>
            <person name="Hsing Y.I."/>
            <person name="Zhao Q."/>
            <person name="Han B."/>
            <person name="Kramer M.R."/>
            <person name="McCombie R.W."/>
            <person name="Lonsdale D."/>
            <person name="O'Donovan C.C."/>
            <person name="Whitfield E.J."/>
            <person name="Apweiler R."/>
            <person name="Koyanagi K.O."/>
            <person name="Khurana J.P."/>
            <person name="Raghuvanshi S."/>
            <person name="Singh N.K."/>
            <person name="Tyagi A.K."/>
            <person name="Haberer G."/>
            <person name="Fujisawa M."/>
            <person name="Hosokawa S."/>
            <person name="Ito Y."/>
            <person name="Ikawa H."/>
            <person name="Shibata M."/>
            <person name="Yamamoto M."/>
            <person name="Bruskiewich R.M."/>
            <person name="Hoen D.R."/>
            <person name="Bureau TE."/>
            <person name="Namiki N."/>
            <person name="Ohyanagi H."/>
            <person name="Sakai Y."/>
            <person name="Nobushima S."/>
            <person name="Sakata K."/>
            <person name="Barrero R.A."/>
            <person name="Sato Y."/>
            <person name="Souvorov A."/>
            <person name="Smith-White B."/>
            <person name="Tatusova T."/>
            <person name="An S."/>
            <person name="An G."/>
            <person name="OOta S."/>
            <person name="Fuks G."/>
            <person name="Messing J."/>
            <person name="Christie K.R."/>
            <person name="Lieberherr D."/>
            <person name="Kim H."/>
            <person name="Zuccolo A."/>
            <person name="Wing R.A."/>
            <person name="Nobuta K."/>
            <person name="Green P.J."/>
            <person name="Lu C."/>
            <person name="Meyers BC."/>
            <person name="Chaparro C."/>
            <person name="Piegu B."/>
            <person name="Panaud O."/>
            <person name="Echeverria M."/>
        </authorList>
    </citation>
    <scope>NUCLEOTIDE SEQUENCE</scope>
</reference>
<reference evidence="15" key="7">
    <citation type="submission" date="2012-08" db="EMBL/GenBank/DDBJ databases">
        <title>Oryza sativa nipponbare(GA3) genomic DNA, chromosome 7.</title>
        <authorList>
            <consortium name="IRGSP(International Rice Genome Sequencing Project)"/>
        </authorList>
    </citation>
    <scope>NUCLEOTIDE SEQUENCE</scope>
</reference>
<evidence type="ECO:0000313" key="16">
    <source>
        <dbReference type="Proteomes" id="UP000000763"/>
    </source>
</evidence>
<evidence type="ECO:0000256" key="2">
    <source>
        <dbReference type="ARBA" id="ARBA00022614"/>
    </source>
</evidence>
<dbReference type="InterPro" id="IPR038005">
    <property type="entry name" value="RX-like_CC"/>
</dbReference>
<dbReference type="GO" id="GO:0002758">
    <property type="term" value="P:innate immune response-activating signaling pathway"/>
    <property type="evidence" value="ECO:0007669"/>
    <property type="project" value="UniProtKB-ARBA"/>
</dbReference>
<name>Q8H5A7_ORYSJ</name>
<dbReference type="InterPro" id="IPR002182">
    <property type="entry name" value="NB-ARC"/>
</dbReference>
<dbReference type="Pfam" id="PF01535">
    <property type="entry name" value="PPR"/>
    <property type="match status" value="3"/>
</dbReference>
<dbReference type="NCBIfam" id="TIGR00756">
    <property type="entry name" value="PPR"/>
    <property type="match status" value="3"/>
</dbReference>
<dbReference type="GO" id="GO:0043531">
    <property type="term" value="F:ADP binding"/>
    <property type="evidence" value="ECO:0007669"/>
    <property type="project" value="InterPro"/>
</dbReference>
<evidence type="ECO:0000256" key="9">
    <source>
        <dbReference type="SAM" id="MobiDB-lite"/>
    </source>
</evidence>
<evidence type="ECO:0000313" key="15">
    <source>
        <dbReference type="EMBL" id="BAF22101.2"/>
    </source>
</evidence>
<evidence type="ECO:0000259" key="13">
    <source>
        <dbReference type="Pfam" id="PF23598"/>
    </source>
</evidence>
<reference evidence="15" key="3">
    <citation type="journal article" date="2006" name="Nucleic Acids Res.">
        <title>The Rice Annotation Project Database (RAP-DB): hub for Oryza sativa ssp. japonica genome information.</title>
        <authorList>
            <person name="Ohyanagi H."/>
            <person name="Tanaka T."/>
            <person name="Sakai H."/>
            <person name="Shigemoto Y."/>
            <person name="Yamaguchi K."/>
            <person name="Habara T."/>
            <person name="Fujii Y."/>
            <person name="Antonio B.A."/>
            <person name="Nagamura Y."/>
            <person name="Imanishi T."/>
            <person name="Ikeo K."/>
            <person name="Itoh T."/>
            <person name="Gojobori T."/>
            <person name="Sasaki T."/>
        </authorList>
    </citation>
    <scope>NUCLEOTIDE SEQUENCE</scope>
</reference>
<dbReference type="SUPFAM" id="SSF52540">
    <property type="entry name" value="P-loop containing nucleoside triphosphate hydrolases"/>
    <property type="match status" value="1"/>
</dbReference>
<accession>Q0D4X2</accession>
<dbReference type="Pfam" id="PF18052">
    <property type="entry name" value="Rx_N"/>
    <property type="match status" value="1"/>
</dbReference>
<feature type="region of interest" description="Disordered" evidence="9">
    <location>
        <begin position="1473"/>
        <end position="1494"/>
    </location>
</feature>
<protein>
    <submittedName>
        <fullName evidence="14">Disease resistance protein RPH8A</fullName>
    </submittedName>
    <submittedName>
        <fullName evidence="15">Os07g0599100 protein</fullName>
    </submittedName>
</protein>
<feature type="domain" description="Disease resistance N-terminal" evidence="11">
    <location>
        <begin position="525"/>
        <end position="611"/>
    </location>
</feature>
<reference evidence="15" key="4">
    <citation type="journal article" date="2007" name="Genome Res.">
        <title>Curated Genome Annotation of Oryza sativa ssp. japonica and Comparative Genome Analysis with Arabidopsis thaliana.</title>
        <authorList>
            <consortium name="The Rice Annotation Project (RAP)"/>
            <person name="Itoh T."/>
            <person name="Tanaka T."/>
            <person name="Barrero R.A."/>
            <person name="Yamasaki C."/>
            <person name="Fujii Y."/>
            <person name="Hilton P.B."/>
            <person name="Antonio B.A."/>
            <person name="Aono H."/>
            <person name="Apweiler R."/>
            <person name="Bruskiewich R."/>
            <person name="Bureau T."/>
            <person name="Burr F."/>
            <person name="Costa de Oliveira A."/>
            <person name="Fuks G."/>
            <person name="Habara T."/>
            <person name="Haberer G."/>
            <person name="Han B."/>
            <person name="Harada E."/>
            <person name="Hiraki A.T."/>
            <person name="Hirochika H."/>
            <person name="Hoen D."/>
            <person name="Hokari H."/>
            <person name="Hosokawa S."/>
            <person name="Hsing Y."/>
            <person name="Ikawa H."/>
            <person name="Ikeo K."/>
            <person name="Imanishi T."/>
            <person name="Ito Y."/>
            <person name="Jaiswal P."/>
            <person name="Kanno M."/>
            <person name="Kawahara Y."/>
            <person name="Kawamura T."/>
            <person name="Kawashima H."/>
            <person name="Khurana J.P."/>
            <person name="Kikuchi S."/>
            <person name="Komatsu S."/>
            <person name="Koyanagi K.O."/>
            <person name="Kubooka H."/>
            <person name="Lieberherr D."/>
            <person name="Lin Y.C."/>
            <person name="Lonsdale D."/>
            <person name="Matsumoto T."/>
            <person name="Matsuya A."/>
            <person name="McCombie W.R."/>
            <person name="Messing J."/>
            <person name="Miyao A."/>
            <person name="Mulder N."/>
            <person name="Nagamura Y."/>
            <person name="Nam J."/>
            <person name="Namiki N."/>
            <person name="Numa H."/>
            <person name="Nurimoto S."/>
            <person name="O'donovan C."/>
            <person name="Ohyanagi H."/>
            <person name="Okido T."/>
            <person name="Oota S."/>
            <person name="Osato N."/>
            <person name="Palmer L.E."/>
            <person name="Quetier F."/>
            <person name="Raghuvanshi S."/>
            <person name="Saichi N."/>
            <person name="Sakai H."/>
            <person name="Sakai Y."/>
            <person name="Sakata K."/>
            <person name="Sakurai T."/>
            <person name="Sato F."/>
            <person name="Sato Y."/>
            <person name="Schoof H."/>
            <person name="Seki M."/>
            <person name="Shibata M."/>
            <person name="Shimizu Y."/>
            <person name="Shinozaki K."/>
            <person name="Shinso Y."/>
            <person name="Singh N.K."/>
            <person name="Smith-White B."/>
            <person name="Takeda J."/>
            <person name="Tanino M."/>
            <person name="Tatusova T."/>
            <person name="Thongjuea S."/>
            <person name="Todokoro F."/>
            <person name="Tsugane M."/>
            <person name="Tyagi A.K."/>
            <person name="Vanavichit A."/>
            <person name="Wang A."/>
            <person name="Wing R.A."/>
            <person name="Yamaguchi K."/>
            <person name="Yamamoto M."/>
            <person name="Yamamoto N."/>
            <person name="Yu Y."/>
            <person name="Zhang H."/>
            <person name="Zhao Q."/>
            <person name="Higo K."/>
            <person name="Burr B."/>
            <person name="Gojobori T."/>
            <person name="Sasaki T."/>
        </authorList>
    </citation>
    <scope>NUCLEOTIDE SEQUENCE</scope>
</reference>
<comment type="similarity">
    <text evidence="1">Belongs to the disease resistance NB-LRR family.</text>
</comment>
<dbReference type="PANTHER" id="PTHR23155:SF1001">
    <property type="entry name" value="OS07G0599100 PROTEIN"/>
    <property type="match status" value="1"/>
</dbReference>
<proteinExistence type="inferred from homology"/>
<dbReference type="InterPro" id="IPR002885">
    <property type="entry name" value="PPR_rpt"/>
</dbReference>
<dbReference type="Gene3D" id="1.10.8.430">
    <property type="entry name" value="Helical domain of apoptotic protease-activating factors"/>
    <property type="match status" value="1"/>
</dbReference>
<evidence type="ECO:0000256" key="8">
    <source>
        <dbReference type="PROSITE-ProRule" id="PRU00708"/>
    </source>
</evidence>
<feature type="domain" description="NB-ARC" evidence="10">
    <location>
        <begin position="704"/>
        <end position="890"/>
    </location>
</feature>
<evidence type="ECO:0000259" key="11">
    <source>
        <dbReference type="Pfam" id="PF18052"/>
    </source>
</evidence>
<dbReference type="PRINTS" id="PR00364">
    <property type="entry name" value="DISEASERSIST"/>
</dbReference>
<dbReference type="InterPro" id="IPR041118">
    <property type="entry name" value="Rx_N"/>
</dbReference>
<keyword evidence="6" id="KW-0809">Transit peptide</keyword>
<dbReference type="FunFam" id="3.40.50.300:FF:001091">
    <property type="entry name" value="Probable disease resistance protein At1g61300"/>
    <property type="match status" value="1"/>
</dbReference>
<evidence type="ECO:0000259" key="10">
    <source>
        <dbReference type="Pfam" id="PF00931"/>
    </source>
</evidence>
<feature type="domain" description="Disease resistance protein winged helix" evidence="12">
    <location>
        <begin position="979"/>
        <end position="1050"/>
    </location>
</feature>
<feature type="domain" description="Disease resistance R13L4/SHOC-2-like LRR" evidence="13">
    <location>
        <begin position="1096"/>
        <end position="1461"/>
    </location>
</feature>
<dbReference type="FunFam" id="1.10.10.10:FF:000322">
    <property type="entry name" value="Probable disease resistance protein At1g63360"/>
    <property type="match status" value="1"/>
</dbReference>
<reference evidence="15 16" key="2">
    <citation type="journal article" date="2005" name="Nature">
        <title>The map-based sequence of the rice genome.</title>
        <authorList>
            <consortium name="International rice genome sequencing project (IRGSP)"/>
            <person name="Matsumoto T."/>
            <person name="Wu J."/>
            <person name="Kanamori H."/>
            <person name="Katayose Y."/>
            <person name="Fujisawa M."/>
            <person name="Namiki N."/>
            <person name="Mizuno H."/>
            <person name="Yamamoto K."/>
            <person name="Antonio B.A."/>
            <person name="Baba T."/>
            <person name="Sakata K."/>
            <person name="Nagamura Y."/>
            <person name="Aoki H."/>
            <person name="Arikawa K."/>
            <person name="Arita K."/>
            <person name="Bito T."/>
            <person name="Chiden Y."/>
            <person name="Fujitsuka N."/>
            <person name="Fukunaka R."/>
            <person name="Hamada M."/>
            <person name="Harada C."/>
            <person name="Hayashi A."/>
            <person name="Hijishita S."/>
            <person name="Honda M."/>
            <person name="Hosokawa S."/>
            <person name="Ichikawa Y."/>
            <person name="Idonuma A."/>
            <person name="Iijima M."/>
            <person name="Ikeda M."/>
            <person name="Ikeno M."/>
            <person name="Ito K."/>
            <person name="Ito S."/>
            <person name="Ito T."/>
            <person name="Ito Y."/>
            <person name="Ito Y."/>
            <person name="Iwabuchi A."/>
            <person name="Kamiya K."/>
            <person name="Karasawa W."/>
            <person name="Kurita K."/>
            <person name="Katagiri S."/>
            <person name="Kikuta A."/>
            <person name="Kobayashi H."/>
            <person name="Kobayashi N."/>
            <person name="Machita K."/>
            <person name="Maehara T."/>
            <person name="Masukawa M."/>
            <person name="Mizubayashi T."/>
            <person name="Mukai Y."/>
            <person name="Nagasaki H."/>
            <person name="Nagata Y."/>
            <person name="Naito S."/>
            <person name="Nakashima M."/>
            <person name="Nakama Y."/>
            <person name="Nakamichi Y."/>
            <person name="Nakamura M."/>
            <person name="Meguro A."/>
            <person name="Negishi M."/>
            <person name="Ohta I."/>
            <person name="Ohta T."/>
            <person name="Okamoto M."/>
            <person name="Ono N."/>
            <person name="Saji S."/>
            <person name="Sakaguchi M."/>
            <person name="Sakai K."/>
            <person name="Shibata M."/>
            <person name="Shimokawa T."/>
            <person name="Song J."/>
            <person name="Takazaki Y."/>
            <person name="Terasawa K."/>
            <person name="Tsugane M."/>
            <person name="Tsuji K."/>
            <person name="Ueda S."/>
            <person name="Waki K."/>
            <person name="Yamagata H."/>
            <person name="Yamamoto M."/>
            <person name="Yamamoto S."/>
            <person name="Yamane H."/>
            <person name="Yoshiki S."/>
            <person name="Yoshihara R."/>
            <person name="Yukawa K."/>
            <person name="Zhong H."/>
            <person name="Yano M."/>
            <person name="Yuan Q."/>
            <person name="Ouyang S."/>
            <person name="Liu J."/>
            <person name="Jones K.M."/>
            <person name="Gansberger K."/>
            <person name="Moffat K."/>
            <person name="Hill J."/>
            <person name="Bera J."/>
            <person name="Fadrosh D."/>
            <person name="Jin S."/>
            <person name="Johri S."/>
            <person name="Kim M."/>
            <person name="Overton L."/>
            <person name="Reardon M."/>
            <person name="Tsitrin T."/>
            <person name="Vuong H."/>
            <person name="Weaver B."/>
            <person name="Ciecko A."/>
            <person name="Tallon L."/>
            <person name="Jackson J."/>
            <person name="Pai G."/>
            <person name="Aken S.V."/>
            <person name="Utterback T."/>
            <person name="Reidmuller S."/>
            <person name="Feldblyum T."/>
            <person name="Hsiao J."/>
            <person name="Zismann V."/>
            <person name="Iobst S."/>
            <person name="de Vazeille A.R."/>
            <person name="Buell C.R."/>
            <person name="Ying K."/>
            <person name="Li Y."/>
            <person name="Lu T."/>
            <person name="Huang Y."/>
            <person name="Zhao Q."/>
            <person name="Feng Q."/>
            <person name="Zhang L."/>
            <person name="Zhu J."/>
            <person name="Weng Q."/>
            <person name="Mu J."/>
            <person name="Lu Y."/>
            <person name="Fan D."/>
            <person name="Liu Y."/>
            <person name="Guan J."/>
            <person name="Zhang Y."/>
            <person name="Yu S."/>
            <person name="Liu X."/>
            <person name="Zhang Y."/>
            <person name="Hong G."/>
            <person name="Han B."/>
            <person name="Choisne N."/>
            <person name="Demange N."/>
            <person name="Orjeda G."/>
            <person name="Samain S."/>
            <person name="Cattolico L."/>
            <person name="Pelletier E."/>
            <person name="Couloux A."/>
            <person name="Segurens B."/>
            <person name="Wincker P."/>
            <person name="D'Hont A."/>
            <person name="Scarpelli C."/>
            <person name="Weissenbach J."/>
            <person name="Salanoubat M."/>
            <person name="Quetier F."/>
            <person name="Yu Y."/>
            <person name="Kim H.R."/>
            <person name="Rambo T."/>
            <person name="Currie J."/>
            <person name="Collura K."/>
            <person name="Luo M."/>
            <person name="Yang T."/>
            <person name="Ammiraju J.S.S."/>
            <person name="Engler F."/>
            <person name="Soderlund C."/>
            <person name="Wing R.A."/>
            <person name="Palmer L.E."/>
            <person name="de la Bastide M."/>
            <person name="Spiegel L."/>
            <person name="Nascimento L."/>
            <person name="Zutavern T."/>
            <person name="O'Shaughnessy A."/>
            <person name="Dike S."/>
            <person name="Dedhia N."/>
            <person name="Preston R."/>
            <person name="Balija V."/>
            <person name="McCombie W.R."/>
            <person name="Chow T."/>
            <person name="Chen H."/>
            <person name="Chung M."/>
            <person name="Chen C."/>
            <person name="Shaw J."/>
            <person name="Wu H."/>
            <person name="Hsiao K."/>
            <person name="Chao Y."/>
            <person name="Chu M."/>
            <person name="Cheng C."/>
            <person name="Hour A."/>
            <person name="Lee P."/>
            <person name="Lin S."/>
            <person name="Lin Y."/>
            <person name="Liou J."/>
            <person name="Liu S."/>
            <person name="Hsing Y."/>
            <person name="Raghuvanshi S."/>
            <person name="Mohanty A."/>
            <person name="Bharti A.K."/>
            <person name="Gaur A."/>
            <person name="Gupta V."/>
            <person name="Kumar D."/>
            <person name="Ravi V."/>
            <person name="Vij S."/>
            <person name="Kapur A."/>
            <person name="Khurana P."/>
            <person name="Khurana P."/>
            <person name="Khurana J.P."/>
            <person name="Tyagi A.K."/>
            <person name="Gaikwad K."/>
            <person name="Singh A."/>
            <person name="Dalal V."/>
            <person name="Srivastava S."/>
            <person name="Dixit A."/>
            <person name="Pal A.K."/>
            <person name="Ghazi I.A."/>
            <person name="Yadav M."/>
            <person name="Pandit A."/>
            <person name="Bhargava A."/>
            <person name="Sureshbabu K."/>
            <person name="Batra K."/>
            <person name="Sharma T.R."/>
            <person name="Mohapatra T."/>
            <person name="Singh N.K."/>
            <person name="Messing J."/>
            <person name="Nelson A.B."/>
            <person name="Fuks G."/>
            <person name="Kavchok S."/>
            <person name="Keizer G."/>
            <person name="Linton E."/>
            <person name="Llaca V."/>
            <person name="Song R."/>
            <person name="Tanyolac B."/>
            <person name="Young S."/>
            <person name="Ho-Il K."/>
            <person name="Hahn J.H."/>
            <person name="Sangsakoo G."/>
            <person name="Vanavichit A."/>
            <person name="de Mattos Luiz.A.T."/>
            <person name="Zimmer P.D."/>
            <person name="Malone G."/>
            <person name="Dellagostin O."/>
            <person name="de Oliveira A.C."/>
            <person name="Bevan M."/>
            <person name="Bancroft I."/>
            <person name="Minx P."/>
            <person name="Cordum H."/>
            <person name="Wilson R."/>
            <person name="Cheng Z."/>
            <person name="Jin W."/>
            <person name="Jiang J."/>
            <person name="Leong S.A."/>
            <person name="Iwama H."/>
            <person name="Gojobori T."/>
            <person name="Itoh T."/>
            <person name="Niimura Y."/>
            <person name="Fujii Y."/>
            <person name="Habara T."/>
            <person name="Sakai H."/>
            <person name="Sato Y."/>
            <person name="Wilson G."/>
            <person name="Kumar K."/>
            <person name="McCouch S."/>
            <person name="Juretic N."/>
            <person name="Hoen D."/>
            <person name="Wright S."/>
            <person name="Bruskiewich R."/>
            <person name="Bureau T."/>
            <person name="Miyao A."/>
            <person name="Hirochika H."/>
            <person name="Nishikawa T."/>
            <person name="Kadowaki K."/>
            <person name="Sugiura M."/>
            <person name="Burr B."/>
            <person name="Sasaki T."/>
        </authorList>
    </citation>
    <scope>NUCLEOTIDE SEQUENCE [LARGE SCALE GENOMIC DNA]</scope>
    <source>
        <strain evidence="16">cv. Nipponbare</strain>
    </source>
</reference>
<dbReference type="Proteomes" id="UP000000763">
    <property type="component" value="Chromosome 7"/>
</dbReference>
<dbReference type="Pfam" id="PF13041">
    <property type="entry name" value="PPR_2"/>
    <property type="match status" value="1"/>
</dbReference>
<keyword evidence="5" id="KW-0611">Plant defense</keyword>
<evidence type="ECO:0000256" key="1">
    <source>
        <dbReference type="ARBA" id="ARBA00008894"/>
    </source>
</evidence>
<dbReference type="EMBL" id="AP003840">
    <property type="protein sequence ID" value="BAC15497.1"/>
    <property type="molecule type" value="Genomic_DNA"/>
</dbReference>
<dbReference type="InterPro" id="IPR058922">
    <property type="entry name" value="WHD_DRP"/>
</dbReference>
<feature type="repeat" description="PPR" evidence="8">
    <location>
        <begin position="220"/>
        <end position="254"/>
    </location>
</feature>
<reference evidence="15" key="8">
    <citation type="submission" date="2012-08" db="EMBL/GenBank/DDBJ databases">
        <title>The Second Rice Annotation Project Meeting (RAP2).</title>
        <authorList>
            <consortium name="The Rice Annotation Project (RAP)"/>
        </authorList>
    </citation>
    <scope>NUCLEOTIDE SEQUENCE</scope>
</reference>
<dbReference type="Gene3D" id="3.40.50.300">
    <property type="entry name" value="P-loop containing nucleotide triphosphate hydrolases"/>
    <property type="match status" value="1"/>
</dbReference>
<dbReference type="Pfam" id="PF23559">
    <property type="entry name" value="WHD_DRP"/>
    <property type="match status" value="1"/>
</dbReference>
<evidence type="ECO:0000313" key="14">
    <source>
        <dbReference type="EMBL" id="BAC15497.1"/>
    </source>
</evidence>
<keyword evidence="3" id="KW-0677">Repeat</keyword>
<dbReference type="Pfam" id="PF00931">
    <property type="entry name" value="NB-ARC"/>
    <property type="match status" value="1"/>
</dbReference>
<evidence type="ECO:0000256" key="4">
    <source>
        <dbReference type="ARBA" id="ARBA00022741"/>
    </source>
</evidence>
<feature type="repeat" description="PPR" evidence="8">
    <location>
        <begin position="358"/>
        <end position="392"/>
    </location>
</feature>
<reference evidence="14" key="1">
    <citation type="submission" date="2001-07" db="EMBL/GenBank/DDBJ databases">
        <title>Oryza sativa nipponbare(GA3) genomic DNA, chromosome 7, BAC clone:OJ1634_B10.</title>
        <authorList>
            <person name="Sasaki T."/>
            <person name="Matsumoto T."/>
            <person name="Yamamoto K."/>
        </authorList>
    </citation>
    <scope>NUCLEOTIDE SEQUENCE</scope>
</reference>
<dbReference type="InterPro" id="IPR011990">
    <property type="entry name" value="TPR-like_helical_dom_sf"/>
</dbReference>
<dbReference type="InterPro" id="IPR044974">
    <property type="entry name" value="Disease_R_plants"/>
</dbReference>
<dbReference type="KEGG" id="dosa:Os07g0599100"/>
<sequence>MPLPPLPRFLLLLPLSRRRRRLLLSTAAEAAAAPAPAPAPGRPTDPSLLLRLCTVLYQHQHAPEDALRRRLSALPLPSAAADDLRELFLQASARFPLSWRPVRRLLDHLTAAHGFAHSPATAARFLDVLAKSRNVDLLHSTLLSFPPALRSLAALRAAIRGLAPAREVGKVSSLLALFPDADRPRTLNFITDVVCSVCKLPDVAEKVIKQAEHRYGVSRTGRCCELLVVGYCRAGMLSDACRVWNGMERRGLDPGAAAYEEIVVTLFKNNRVADAMKVFDGMRRRGVSDGGRGGCYRAVVSWLCKEGRMWGAYMVFAEMFKRGVEVDGEVMGDLVYGLLVRRRVREGYRVFHGVKEKDIALYHGLMKGLIRIKRAREATEVFREMVATGCEPNMHTYIMLLQGHLGKRGRKGRDPLVNFESIFVGGLVKAGRTLEATKFVERTMWGGVDVPRFDYNKFLYYFSNEDGVSMFEEVGRRLKDVGHVDLGDIFLTYGERMATRDRRRRAMNGLLTEMEHAVVSAAEGAIHTLLGKLGTIVLQEAQLLGGIRGELQHLKDELESMTAFLQDLSGRDECGKQVKIWKKHVREIAYDIEDCIDEFKHQLGDSSSAGGSGPVVFFRKATHILQTTRVRHQIAKQIQELKRRTMNISARNSRYSANHLISGTAGNSMAAYDSQANLLNVDTRITALFPERRQLVGIEPRQGNLVHWLLEAHVQQLRVVSIFGFGGLGKTTLAMTTYQSLSGRNGPFQCQAFVTVSQSFDVKVLMRDILLQITQPVNQPSSPSTGAGKGPMEGLLKGMEAWNVVQLASILRQQLENKRYLIVLDDIWSMTAWEGIRFSLPDSNNGSRIVVTTRIRAVAHTCCFHEYDRAYEIKPLTDCESRDLFFKRIFGSSICPEHLEDISAKILGKCGGTPLSIVSIAGLLASKPVHSKDLWEKIYSSLGSEIETNPSLDRLKKILELSYNDLPYHLKTCFLYLSIYPEDHNIRRKTILRRWVAERFVTGKRGLSVFEVAESYFDEFINRSIIQPVTTSFTGKVKTFRVHDVMLEIIVSKSIEDNFITLVGEQNTLFPQEKIRRLTVHSRGVKYIATREILCHVRSLSIFADGETLQFGWMKLMRILDLEGYEFLRNRDLKDLCRLFQLEYLNLRRTHITELPAQIGNLKKLETLDIRDTAIKHLPPGITNLPHLANLLGGRRSYNHTGRWPISEFWGLHIPNELRKMDSLTTLAQVEITTSTSHYISELSKLSRLRKLGVLMFVDDDSTWASLISALEKLSGSLRSLLLWRPDGAMNFNIVNSLSSPPIFTKSMNLRGQLTQLPCWFPLLSNITELTLRATELSAEEDLKVLGSLPSLLYLRLHHNAYIGTEFSASAGEFPSLRLLVIHLDMSEDWEARFEEGALPKLARLELSLFEEASIQEITGIEFLPSLKEVSIRACHSNIVNVEEIATSLRADAEKNINKPIVTFEEKQWVPMRSRTDPPLDHMGNLLSSSFDED</sequence>
<keyword evidence="7" id="KW-0175">Coiled coil</keyword>
<dbReference type="Gene3D" id="3.80.10.10">
    <property type="entry name" value="Ribonuclease Inhibitor"/>
    <property type="match status" value="1"/>
</dbReference>
<dbReference type="InterPro" id="IPR027417">
    <property type="entry name" value="P-loop_NTPase"/>
</dbReference>
<dbReference type="PANTHER" id="PTHR23155">
    <property type="entry name" value="DISEASE RESISTANCE PROTEIN RP"/>
    <property type="match status" value="1"/>
</dbReference>
<dbReference type="GO" id="GO:0042742">
    <property type="term" value="P:defense response to bacterium"/>
    <property type="evidence" value="ECO:0007669"/>
    <property type="project" value="UniProtKB-ARBA"/>
</dbReference>
<evidence type="ECO:0000256" key="6">
    <source>
        <dbReference type="ARBA" id="ARBA00022946"/>
    </source>
</evidence>
<keyword evidence="2" id="KW-0433">Leucine-rich repeat</keyword>
<dbReference type="EMBL" id="AP008213">
    <property type="protein sequence ID" value="BAF22101.2"/>
    <property type="molecule type" value="Genomic_DNA"/>
</dbReference>
<evidence type="ECO:0000256" key="7">
    <source>
        <dbReference type="ARBA" id="ARBA00023054"/>
    </source>
</evidence>
<reference evidence="16" key="6">
    <citation type="journal article" date="2008" name="Nucleic Acids Res.">
        <title>The rice annotation project database (RAP-DB): 2008 update.</title>
        <authorList>
            <consortium name="The rice annotation project (RAP)"/>
        </authorList>
    </citation>
    <scope>GENOME REANNOTATION</scope>
    <source>
        <strain evidence="16">cv. Nipponbare</strain>
    </source>
</reference>
<evidence type="ECO:0000259" key="12">
    <source>
        <dbReference type="Pfam" id="PF23559"/>
    </source>
</evidence>
<dbReference type="Gene3D" id="1.25.40.10">
    <property type="entry name" value="Tetratricopeptide repeat domain"/>
    <property type="match status" value="2"/>
</dbReference>
<dbReference type="InterPro" id="IPR042197">
    <property type="entry name" value="Apaf_helical"/>
</dbReference>
<keyword evidence="4" id="KW-0547">Nucleotide-binding</keyword>
<dbReference type="SUPFAM" id="SSF52058">
    <property type="entry name" value="L domain-like"/>
    <property type="match status" value="1"/>
</dbReference>
<dbReference type="CDD" id="cd14798">
    <property type="entry name" value="RX-CC_like"/>
    <property type="match status" value="1"/>
</dbReference>
<dbReference type="InterPro" id="IPR032675">
    <property type="entry name" value="LRR_dom_sf"/>
</dbReference>